<keyword evidence="7" id="KW-0560">Oxidoreductase</keyword>
<dbReference type="NCBIfam" id="NF009668">
    <property type="entry name" value="PRK13189.1"/>
    <property type="match status" value="1"/>
</dbReference>
<dbReference type="InterPro" id="IPR000866">
    <property type="entry name" value="AhpC/TSA"/>
</dbReference>
<evidence type="ECO:0000256" key="1">
    <source>
        <dbReference type="ARBA" id="ARBA00009796"/>
    </source>
</evidence>
<proteinExistence type="inferred from homology"/>
<dbReference type="PROSITE" id="PS51352">
    <property type="entry name" value="THIOREDOXIN_2"/>
    <property type="match status" value="1"/>
</dbReference>
<evidence type="ECO:0000256" key="4">
    <source>
        <dbReference type="ARBA" id="ARBA00017462"/>
    </source>
</evidence>
<name>A0ABS3LXE8_9PROT</name>
<gene>
    <name evidence="13" type="ORF">J2D73_12350</name>
</gene>
<evidence type="ECO:0000313" key="13">
    <source>
        <dbReference type="EMBL" id="MBO1360579.1"/>
    </source>
</evidence>
<dbReference type="InterPro" id="IPR024706">
    <property type="entry name" value="Peroxiredoxin_AhpC-typ"/>
</dbReference>
<sequence length="216" mass="23662">MNDFSSQSAATTFRPFPKIGDKAPDFSARTTLGELTLSDIRGQWVILFAHPADFTPVCTSEFIALAAASPEFAAMDCVLIGLSIDSVFSHLAWIEAIRSEFGVSIPFPIAEDPSMAVSRAYGMLDDTSENSATIRAMYVIDPEGVIRAIQWYPPTVGRSVDELKRLLAALQLVSTRPVLTPEGWRPGEPPIAPPPEKQRDLARLGPRWFLREVSAS</sequence>
<reference evidence="13 14" key="1">
    <citation type="submission" date="2021-03" db="EMBL/GenBank/DDBJ databases">
        <title>The complete genome sequence of Acetobacter sacchari TBRC 11175.</title>
        <authorList>
            <person name="Charoenyingcharoen P."/>
            <person name="Yukphan P."/>
        </authorList>
    </citation>
    <scope>NUCLEOTIDE SEQUENCE [LARGE SCALE GENOMIC DNA]</scope>
    <source>
        <strain evidence="13 14">TBRC 11175</strain>
    </source>
</reference>
<organism evidence="13 14">
    <name type="scientific">Acetobacter sacchari</name>
    <dbReference type="NCBI Taxonomy" id="2661687"/>
    <lineage>
        <taxon>Bacteria</taxon>
        <taxon>Pseudomonadati</taxon>
        <taxon>Pseudomonadota</taxon>
        <taxon>Alphaproteobacteria</taxon>
        <taxon>Acetobacterales</taxon>
        <taxon>Acetobacteraceae</taxon>
        <taxon>Acetobacter</taxon>
    </lineage>
</organism>
<dbReference type="InterPro" id="IPR013766">
    <property type="entry name" value="Thioredoxin_domain"/>
</dbReference>
<dbReference type="InterPro" id="IPR050217">
    <property type="entry name" value="Peroxiredoxin"/>
</dbReference>
<evidence type="ECO:0000256" key="10">
    <source>
        <dbReference type="ARBA" id="ARBA00047572"/>
    </source>
</evidence>
<feature type="region of interest" description="Disordered" evidence="11">
    <location>
        <begin position="183"/>
        <end position="202"/>
    </location>
</feature>
<dbReference type="RefSeq" id="WP_207881847.1">
    <property type="nucleotide sequence ID" value="NZ_JAFVMF010000012.1"/>
</dbReference>
<comment type="similarity">
    <text evidence="1">Belongs to the peroxiredoxin family. AhpC/Prx1 subfamily.</text>
</comment>
<dbReference type="Pfam" id="PF10417">
    <property type="entry name" value="1-cysPrx_C"/>
    <property type="match status" value="1"/>
</dbReference>
<dbReference type="Gene3D" id="3.40.30.10">
    <property type="entry name" value="Glutaredoxin"/>
    <property type="match status" value="1"/>
</dbReference>
<comment type="subunit">
    <text evidence="2">Homodimer; disulfide-linked, upon oxidation. 5 homodimers assemble to form a ring-like decamer.</text>
</comment>
<keyword evidence="8" id="KW-0676">Redox-active center</keyword>
<dbReference type="PANTHER" id="PTHR10681">
    <property type="entry name" value="THIOREDOXIN PEROXIDASE"/>
    <property type="match status" value="1"/>
</dbReference>
<protein>
    <recommendedName>
        <fullName evidence="4">Alkyl hydroperoxide reductase C</fullName>
        <ecNumber evidence="3">1.11.1.26</ecNumber>
    </recommendedName>
    <alternativeName>
        <fullName evidence="9">Peroxiredoxin</fullName>
    </alternativeName>
</protein>
<evidence type="ECO:0000256" key="5">
    <source>
        <dbReference type="ARBA" id="ARBA00022559"/>
    </source>
</evidence>
<keyword evidence="6" id="KW-0049">Antioxidant</keyword>
<dbReference type="Proteomes" id="UP000664771">
    <property type="component" value="Unassembled WGS sequence"/>
</dbReference>
<dbReference type="PIRSF" id="PIRSF000239">
    <property type="entry name" value="AHPC"/>
    <property type="match status" value="1"/>
</dbReference>
<evidence type="ECO:0000256" key="8">
    <source>
        <dbReference type="ARBA" id="ARBA00023284"/>
    </source>
</evidence>
<evidence type="ECO:0000256" key="11">
    <source>
        <dbReference type="SAM" id="MobiDB-lite"/>
    </source>
</evidence>
<dbReference type="InterPro" id="IPR019479">
    <property type="entry name" value="Peroxiredoxin_C"/>
</dbReference>
<evidence type="ECO:0000313" key="14">
    <source>
        <dbReference type="Proteomes" id="UP000664771"/>
    </source>
</evidence>
<dbReference type="Pfam" id="PF00578">
    <property type="entry name" value="AhpC-TSA"/>
    <property type="match status" value="1"/>
</dbReference>
<comment type="caution">
    <text evidence="13">The sequence shown here is derived from an EMBL/GenBank/DDBJ whole genome shotgun (WGS) entry which is preliminary data.</text>
</comment>
<evidence type="ECO:0000256" key="3">
    <source>
        <dbReference type="ARBA" id="ARBA00013021"/>
    </source>
</evidence>
<evidence type="ECO:0000256" key="9">
    <source>
        <dbReference type="ARBA" id="ARBA00032077"/>
    </source>
</evidence>
<evidence type="ECO:0000256" key="6">
    <source>
        <dbReference type="ARBA" id="ARBA00022862"/>
    </source>
</evidence>
<evidence type="ECO:0000256" key="7">
    <source>
        <dbReference type="ARBA" id="ARBA00023002"/>
    </source>
</evidence>
<dbReference type="EC" id="1.11.1.26" evidence="3"/>
<dbReference type="SUPFAM" id="SSF52833">
    <property type="entry name" value="Thioredoxin-like"/>
    <property type="match status" value="1"/>
</dbReference>
<keyword evidence="5" id="KW-0575">Peroxidase</keyword>
<dbReference type="InterPro" id="IPR036249">
    <property type="entry name" value="Thioredoxin-like_sf"/>
</dbReference>
<feature type="domain" description="Thioredoxin" evidence="12">
    <location>
        <begin position="17"/>
        <end position="172"/>
    </location>
</feature>
<accession>A0ABS3LXE8</accession>
<evidence type="ECO:0000259" key="12">
    <source>
        <dbReference type="PROSITE" id="PS51352"/>
    </source>
</evidence>
<keyword evidence="14" id="KW-1185">Reference proteome</keyword>
<dbReference type="PANTHER" id="PTHR10681:SF121">
    <property type="entry name" value="ALKYL HYDROPEROXIDE REDUCTASE C"/>
    <property type="match status" value="1"/>
</dbReference>
<evidence type="ECO:0000256" key="2">
    <source>
        <dbReference type="ARBA" id="ARBA00011654"/>
    </source>
</evidence>
<dbReference type="EMBL" id="JAFVMF010000012">
    <property type="protein sequence ID" value="MBO1360579.1"/>
    <property type="molecule type" value="Genomic_DNA"/>
</dbReference>
<comment type="catalytic activity">
    <reaction evidence="10">
        <text>a hydroperoxide + NADH + H(+) = an alcohol + NAD(+) + H2O</text>
        <dbReference type="Rhea" id="RHEA:62628"/>
        <dbReference type="ChEBI" id="CHEBI:15377"/>
        <dbReference type="ChEBI" id="CHEBI:15378"/>
        <dbReference type="ChEBI" id="CHEBI:30879"/>
        <dbReference type="ChEBI" id="CHEBI:35924"/>
        <dbReference type="ChEBI" id="CHEBI:57540"/>
        <dbReference type="ChEBI" id="CHEBI:57945"/>
        <dbReference type="EC" id="1.11.1.26"/>
    </reaction>
</comment>